<evidence type="ECO:0000313" key="1">
    <source>
        <dbReference type="EMBL" id="MBD2734271.1"/>
    </source>
</evidence>
<protein>
    <submittedName>
        <fullName evidence="1">Uncharacterized protein</fullName>
    </submittedName>
</protein>
<sequence>MGMREMSNYQCPLPNAQCPNFPEYANLVWLTNLAHLRIRVFSNWKIRLDGGLTRIGVKNICQLFHWLK</sequence>
<name>A0ABR8K4B9_9NOSO</name>
<reference evidence="1 2" key="1">
    <citation type="journal article" date="2020" name="ISME J.">
        <title>Comparative genomics reveals insights into cyanobacterial evolution and habitat adaptation.</title>
        <authorList>
            <person name="Chen M.Y."/>
            <person name="Teng W.K."/>
            <person name="Zhao L."/>
            <person name="Hu C.X."/>
            <person name="Zhou Y.K."/>
            <person name="Han B.P."/>
            <person name="Song L.R."/>
            <person name="Shu W.S."/>
        </authorList>
    </citation>
    <scope>NUCLEOTIDE SEQUENCE [LARGE SCALE GENOMIC DNA]</scope>
    <source>
        <strain evidence="1 2">FACHB-159</strain>
    </source>
</reference>
<dbReference type="EMBL" id="JACJTU010000008">
    <property type="protein sequence ID" value="MBD2734271.1"/>
    <property type="molecule type" value="Genomic_DNA"/>
</dbReference>
<evidence type="ECO:0000313" key="2">
    <source>
        <dbReference type="Proteomes" id="UP000637383"/>
    </source>
</evidence>
<dbReference type="Proteomes" id="UP000637383">
    <property type="component" value="Unassembled WGS sequence"/>
</dbReference>
<proteinExistence type="predicted"/>
<comment type="caution">
    <text evidence="1">The sequence shown here is derived from an EMBL/GenBank/DDBJ whole genome shotgun (WGS) entry which is preliminary data.</text>
</comment>
<keyword evidence="2" id="KW-1185">Reference proteome</keyword>
<organism evidence="1 2">
    <name type="scientific">Nostoc paludosum FACHB-159</name>
    <dbReference type="NCBI Taxonomy" id="2692908"/>
    <lineage>
        <taxon>Bacteria</taxon>
        <taxon>Bacillati</taxon>
        <taxon>Cyanobacteriota</taxon>
        <taxon>Cyanophyceae</taxon>
        <taxon>Nostocales</taxon>
        <taxon>Nostocaceae</taxon>
        <taxon>Nostoc</taxon>
    </lineage>
</organism>
<accession>A0ABR8K4B9</accession>
<gene>
    <name evidence="1" type="ORF">H6H03_10150</name>
</gene>